<dbReference type="Proteomes" id="UP001454036">
    <property type="component" value="Unassembled WGS sequence"/>
</dbReference>
<evidence type="ECO:0000313" key="2">
    <source>
        <dbReference type="EMBL" id="GAA0173531.1"/>
    </source>
</evidence>
<protein>
    <submittedName>
        <fullName evidence="2">Uncharacterized protein</fullName>
    </submittedName>
</protein>
<evidence type="ECO:0000313" key="3">
    <source>
        <dbReference type="Proteomes" id="UP001454036"/>
    </source>
</evidence>
<comment type="caution">
    <text evidence="2">The sequence shown here is derived from an EMBL/GenBank/DDBJ whole genome shotgun (WGS) entry which is preliminary data.</text>
</comment>
<name>A0AAV3RCY7_LITER</name>
<proteinExistence type="predicted"/>
<dbReference type="AlphaFoldDB" id="A0AAV3RCY7"/>
<keyword evidence="3" id="KW-1185">Reference proteome</keyword>
<dbReference type="EMBL" id="BAABME010026232">
    <property type="protein sequence ID" value="GAA0173531.1"/>
    <property type="molecule type" value="Genomic_DNA"/>
</dbReference>
<feature type="compositionally biased region" description="Polar residues" evidence="1">
    <location>
        <begin position="92"/>
        <end position="101"/>
    </location>
</feature>
<reference evidence="2 3" key="1">
    <citation type="submission" date="2024-01" db="EMBL/GenBank/DDBJ databases">
        <title>The complete chloroplast genome sequence of Lithospermum erythrorhizon: insights into the phylogenetic relationship among Boraginaceae species and the maternal lineages of purple gromwells.</title>
        <authorList>
            <person name="Okada T."/>
            <person name="Watanabe K."/>
        </authorList>
    </citation>
    <scope>NUCLEOTIDE SEQUENCE [LARGE SCALE GENOMIC DNA]</scope>
</reference>
<accession>A0AAV3RCY7</accession>
<feature type="compositionally biased region" description="Polar residues" evidence="1">
    <location>
        <begin position="42"/>
        <end position="65"/>
    </location>
</feature>
<feature type="compositionally biased region" description="Basic and acidic residues" evidence="1">
    <location>
        <begin position="82"/>
        <end position="91"/>
    </location>
</feature>
<organism evidence="2 3">
    <name type="scientific">Lithospermum erythrorhizon</name>
    <name type="common">Purple gromwell</name>
    <name type="synonym">Lithospermum officinale var. erythrorhizon</name>
    <dbReference type="NCBI Taxonomy" id="34254"/>
    <lineage>
        <taxon>Eukaryota</taxon>
        <taxon>Viridiplantae</taxon>
        <taxon>Streptophyta</taxon>
        <taxon>Embryophyta</taxon>
        <taxon>Tracheophyta</taxon>
        <taxon>Spermatophyta</taxon>
        <taxon>Magnoliopsida</taxon>
        <taxon>eudicotyledons</taxon>
        <taxon>Gunneridae</taxon>
        <taxon>Pentapetalae</taxon>
        <taxon>asterids</taxon>
        <taxon>lamiids</taxon>
        <taxon>Boraginales</taxon>
        <taxon>Boraginaceae</taxon>
        <taxon>Boraginoideae</taxon>
        <taxon>Lithospermeae</taxon>
        <taxon>Lithospermum</taxon>
    </lineage>
</organism>
<feature type="region of interest" description="Disordered" evidence="1">
    <location>
        <begin position="34"/>
        <end position="112"/>
    </location>
</feature>
<gene>
    <name evidence="2" type="ORF">LIER_41544</name>
</gene>
<sequence length="152" mass="17189">MDEQGINSIFANRLNPSLYDKRVYVKECPYEKVVSPKPRLESPTTRTSNDESSLSANSPVPQMTAGNKVVSKIIPNNDDDDVKTSFPKDKMSQSLENQMDNNELRPRDNRNHTECSRVGEMSLLPVAEQTAQEPAPPATQVQLLRWLDGRFR</sequence>
<evidence type="ECO:0000256" key="1">
    <source>
        <dbReference type="SAM" id="MobiDB-lite"/>
    </source>
</evidence>
<feature type="compositionally biased region" description="Basic and acidic residues" evidence="1">
    <location>
        <begin position="102"/>
        <end position="112"/>
    </location>
</feature>